<dbReference type="Gene3D" id="1.20.144.10">
    <property type="entry name" value="Phosphatidic acid phosphatase type 2/haloperoxidase"/>
    <property type="match status" value="1"/>
</dbReference>
<accession>I4MB00</accession>
<dbReference type="PATRIC" id="fig|698960.3.peg.140"/>
<feature type="transmembrane region" description="Helical" evidence="1">
    <location>
        <begin position="77"/>
        <end position="100"/>
    </location>
</feature>
<proteinExistence type="predicted"/>
<dbReference type="Proteomes" id="UP000033074">
    <property type="component" value="Unassembled WGS sequence"/>
</dbReference>
<dbReference type="EMBL" id="ADEV01000004">
    <property type="protein sequence ID" value="EIK86390.1"/>
    <property type="molecule type" value="Genomic_DNA"/>
</dbReference>
<organism evidence="3 4">
    <name type="scientific">Gardnerella greenwoodii 00703Dmash</name>
    <dbReference type="NCBI Taxonomy" id="698960"/>
    <lineage>
        <taxon>Bacteria</taxon>
        <taxon>Bacillati</taxon>
        <taxon>Actinomycetota</taxon>
        <taxon>Actinomycetes</taxon>
        <taxon>Bifidobacteriales</taxon>
        <taxon>Bifidobacteriaceae</taxon>
        <taxon>Gardnerella</taxon>
        <taxon>Gardnerella greenwoodii</taxon>
    </lineage>
</organism>
<keyword evidence="1" id="KW-1133">Transmembrane helix</keyword>
<dbReference type="SMART" id="SM00014">
    <property type="entry name" value="acidPPc"/>
    <property type="match status" value="1"/>
</dbReference>
<evidence type="ECO:0000313" key="3">
    <source>
        <dbReference type="EMBL" id="EIK86390.1"/>
    </source>
</evidence>
<feature type="transmembrane region" description="Helical" evidence="1">
    <location>
        <begin position="177"/>
        <end position="198"/>
    </location>
</feature>
<dbReference type="InterPro" id="IPR000326">
    <property type="entry name" value="PAP2/HPO"/>
</dbReference>
<evidence type="ECO:0000313" key="4">
    <source>
        <dbReference type="Proteomes" id="UP000033074"/>
    </source>
</evidence>
<comment type="caution">
    <text evidence="3">The sequence shown here is derived from an EMBL/GenBank/DDBJ whole genome shotgun (WGS) entry which is preliminary data.</text>
</comment>
<dbReference type="AlphaFoldDB" id="I4MB00"/>
<name>I4MB00_9BIFI</name>
<protein>
    <submittedName>
        <fullName evidence="3">Phosphoesterase PA-phosphatase related protein</fullName>
    </submittedName>
</protein>
<sequence>MVSVLLAIMTQKNNNNHSRLSVITRNFATIFTLILAIIVPCLGKALLISSKERNYEATIVAYFHNSVPSSLLSFSKIIAIVFSTKGCLAILLLLAIISLFVSKSLKLTITQLLISLLPMIYIFAVKFAVHRPRPYIGLNIKLPSDPSFPSGHTSAAVAVCAMIMLIIYVTKPSLVKVGLLFSAILVVIVAISRLIVAAHFPTDVLTAAIMYPLLSVTVLRSCQRHNLYVDNRKNNKDNKNYSAKKLVEDFSSESENTNA</sequence>
<evidence type="ECO:0000259" key="2">
    <source>
        <dbReference type="SMART" id="SM00014"/>
    </source>
</evidence>
<dbReference type="PANTHER" id="PTHR14969">
    <property type="entry name" value="SPHINGOSINE-1-PHOSPHATE PHOSPHOHYDROLASE"/>
    <property type="match status" value="1"/>
</dbReference>
<dbReference type="SUPFAM" id="SSF48317">
    <property type="entry name" value="Acid phosphatase/Vanadium-dependent haloperoxidase"/>
    <property type="match status" value="1"/>
</dbReference>
<evidence type="ECO:0000256" key="1">
    <source>
        <dbReference type="SAM" id="Phobius"/>
    </source>
</evidence>
<dbReference type="Pfam" id="PF01569">
    <property type="entry name" value="PAP2"/>
    <property type="match status" value="1"/>
</dbReference>
<dbReference type="InterPro" id="IPR036938">
    <property type="entry name" value="PAP2/HPO_sf"/>
</dbReference>
<feature type="transmembrane region" description="Helical" evidence="1">
    <location>
        <begin position="27"/>
        <end position="48"/>
    </location>
</feature>
<keyword evidence="1" id="KW-0472">Membrane</keyword>
<feature type="domain" description="Phosphatidic acid phosphatase type 2/haloperoxidase" evidence="2">
    <location>
        <begin position="107"/>
        <end position="219"/>
    </location>
</feature>
<gene>
    <name evidence="3" type="ORF">CGSMWGv00703Dmash_00730</name>
</gene>
<feature type="transmembrane region" description="Helical" evidence="1">
    <location>
        <begin position="204"/>
        <end position="222"/>
    </location>
</feature>
<reference evidence="3 4" key="1">
    <citation type="journal article" date="2012" name="J. Bacteriol.">
        <title>Comparative Genomic Analyses of 17 Clinical Isolates of Gardnerella vaginalis Provide Evidence of Multiple Genetically Isolated Clades Consistent with Subspeciation into Genovars.</title>
        <authorList>
            <person name="Ahmed A."/>
            <person name="Earl J."/>
            <person name="Retchless A."/>
            <person name="Hillier S."/>
            <person name="Rabe L."/>
            <person name="Cherpes T."/>
            <person name="Powell E."/>
            <person name="Janto B."/>
            <person name="Eutsey R."/>
            <person name="Hiller N.L."/>
            <person name="Boissy R."/>
            <person name="Dahlgreen M."/>
            <person name="Hall B."/>
            <person name="Costerton J."/>
            <person name="Post J.C."/>
            <person name="Hu F."/>
            <person name="Ehrlich G."/>
        </authorList>
    </citation>
    <scope>NUCLEOTIDE SEQUENCE [LARGE SCALE GENOMIC DNA]</scope>
    <source>
        <strain evidence="3 4">00703Dmash</strain>
    </source>
</reference>
<feature type="transmembrane region" description="Helical" evidence="1">
    <location>
        <begin position="112"/>
        <end position="129"/>
    </location>
</feature>
<feature type="transmembrane region" description="Helical" evidence="1">
    <location>
        <begin position="149"/>
        <end position="170"/>
    </location>
</feature>
<keyword evidence="1" id="KW-0812">Transmembrane</keyword>
<dbReference type="PANTHER" id="PTHR14969:SF13">
    <property type="entry name" value="AT30094P"/>
    <property type="match status" value="1"/>
</dbReference>